<dbReference type="AlphaFoldDB" id="A0A4U6TC12"/>
<name>A0A4U6TC12_SETVI</name>
<feature type="domain" description="DUF1618" evidence="1">
    <location>
        <begin position="228"/>
        <end position="366"/>
    </location>
</feature>
<dbReference type="Proteomes" id="UP000298652">
    <property type="component" value="Chromosome 8"/>
</dbReference>
<keyword evidence="3" id="KW-1185">Reference proteome</keyword>
<evidence type="ECO:0000259" key="1">
    <source>
        <dbReference type="Pfam" id="PF07762"/>
    </source>
</evidence>
<protein>
    <recommendedName>
        <fullName evidence="1">DUF1618 domain-containing protein</fullName>
    </recommendedName>
</protein>
<dbReference type="EMBL" id="CM016559">
    <property type="protein sequence ID" value="TKV99587.1"/>
    <property type="molecule type" value="Genomic_DNA"/>
</dbReference>
<sequence>MLNRYGIRMDDSFVADAKTVAYSRTFTGQHLRVSFGRAPPPASSFIYYDFPDIVPGEEDDDVDECEGEDDVDELHIGVIAAHGDSVLLKMSHRRLCNFEDDHFLYRAGAASSPAMSLLPDRDFLTKSEQVYADCIVSPPIRPIVHSGTTGLLQRGDDDVLLVELDLLYDRSLRREMAEFCLLRHGTSQRELKEPVPIIQDEGSKGVEQPRRRCGIDTIIPLGDRFLCWVTYESGFLLCDMADEAGPKVRYVPLPNGVCWDPKEYERDMSIKHSMNMGAAGPSAVRFVSIDPHCCCGGPGRSTCAHSRLAFTINTWTMNLSMDEPLTWVKDGEIDCEELWELPGYEGLPRAHLLCPVVCLDNPNVVCFLVSNYHLVSNYEDWKLWMIQLNMKSKTLFSVVQYNNDRYGAYDHLPARLHCS</sequence>
<dbReference type="InterPro" id="IPR011676">
    <property type="entry name" value="DUF1618"/>
</dbReference>
<dbReference type="PANTHER" id="PTHR33074">
    <property type="entry name" value="EXPRESSED PROTEIN-RELATED"/>
    <property type="match status" value="1"/>
</dbReference>
<evidence type="ECO:0000313" key="2">
    <source>
        <dbReference type="EMBL" id="TKV99587.1"/>
    </source>
</evidence>
<accession>A0A4U6TC12</accession>
<gene>
    <name evidence="2" type="ORF">SEVIR_8G053700v2</name>
</gene>
<dbReference type="OMA" id="CEELWEL"/>
<dbReference type="Pfam" id="PF07762">
    <property type="entry name" value="DUF1618"/>
    <property type="match status" value="1"/>
</dbReference>
<evidence type="ECO:0000313" key="3">
    <source>
        <dbReference type="Proteomes" id="UP000298652"/>
    </source>
</evidence>
<dbReference type="Gramene" id="TKV99587">
    <property type="protein sequence ID" value="TKV99587"/>
    <property type="gene ID" value="SEVIR_8G053700v2"/>
</dbReference>
<proteinExistence type="predicted"/>
<dbReference type="PANTHER" id="PTHR33074:SF76">
    <property type="entry name" value="OS11G0569701 PROTEIN"/>
    <property type="match status" value="1"/>
</dbReference>
<organism evidence="2 3">
    <name type="scientific">Setaria viridis</name>
    <name type="common">Green bristlegrass</name>
    <name type="synonym">Setaria italica subsp. viridis</name>
    <dbReference type="NCBI Taxonomy" id="4556"/>
    <lineage>
        <taxon>Eukaryota</taxon>
        <taxon>Viridiplantae</taxon>
        <taxon>Streptophyta</taxon>
        <taxon>Embryophyta</taxon>
        <taxon>Tracheophyta</taxon>
        <taxon>Spermatophyta</taxon>
        <taxon>Magnoliopsida</taxon>
        <taxon>Liliopsida</taxon>
        <taxon>Poales</taxon>
        <taxon>Poaceae</taxon>
        <taxon>PACMAD clade</taxon>
        <taxon>Panicoideae</taxon>
        <taxon>Panicodae</taxon>
        <taxon>Paniceae</taxon>
        <taxon>Cenchrinae</taxon>
        <taxon>Setaria</taxon>
    </lineage>
</organism>
<reference evidence="2" key="1">
    <citation type="submission" date="2019-03" db="EMBL/GenBank/DDBJ databases">
        <title>WGS assembly of Setaria viridis.</title>
        <authorList>
            <person name="Huang P."/>
            <person name="Jenkins J."/>
            <person name="Grimwood J."/>
            <person name="Barry K."/>
            <person name="Healey A."/>
            <person name="Mamidi S."/>
            <person name="Sreedasyam A."/>
            <person name="Shu S."/>
            <person name="Feldman M."/>
            <person name="Wu J."/>
            <person name="Yu Y."/>
            <person name="Chen C."/>
            <person name="Johnson J."/>
            <person name="Rokhsar D."/>
            <person name="Baxter I."/>
            <person name="Schmutz J."/>
            <person name="Brutnell T."/>
            <person name="Kellogg E."/>
        </authorList>
    </citation>
    <scope>NUCLEOTIDE SEQUENCE [LARGE SCALE GENOMIC DNA]</scope>
</reference>